<keyword evidence="2" id="KW-1185">Reference proteome</keyword>
<organism evidence="1 2">
    <name type="scientific">Chaetomium fimeti</name>
    <dbReference type="NCBI Taxonomy" id="1854472"/>
    <lineage>
        <taxon>Eukaryota</taxon>
        <taxon>Fungi</taxon>
        <taxon>Dikarya</taxon>
        <taxon>Ascomycota</taxon>
        <taxon>Pezizomycotina</taxon>
        <taxon>Sordariomycetes</taxon>
        <taxon>Sordariomycetidae</taxon>
        <taxon>Sordariales</taxon>
        <taxon>Chaetomiaceae</taxon>
        <taxon>Chaetomium</taxon>
    </lineage>
</organism>
<sequence length="114" mass="12801">MKNLIKNAETASSACECYVNTAEIMQGRWQEDPSECLRNCKVQFLRTMANGWQENEGWVEGCGSLEQGVPVQAFWSLYWCDSTFCGVGINQEGGLGQDREYGIMGLWYLALSNV</sequence>
<evidence type="ECO:0000313" key="1">
    <source>
        <dbReference type="EMBL" id="KAK3297811.1"/>
    </source>
</evidence>
<dbReference type="AlphaFoldDB" id="A0AAE0LU32"/>
<dbReference type="GeneID" id="87840560"/>
<protein>
    <submittedName>
        <fullName evidence="1">Uncharacterized protein</fullName>
    </submittedName>
</protein>
<dbReference type="RefSeq" id="XP_062661325.1">
    <property type="nucleotide sequence ID" value="XM_062803612.1"/>
</dbReference>
<dbReference type="EMBL" id="JAUEPN010000003">
    <property type="protein sequence ID" value="KAK3297811.1"/>
    <property type="molecule type" value="Genomic_DNA"/>
</dbReference>
<comment type="caution">
    <text evidence="1">The sequence shown here is derived from an EMBL/GenBank/DDBJ whole genome shotgun (WGS) entry which is preliminary data.</text>
</comment>
<accession>A0AAE0LU32</accession>
<reference evidence="1" key="1">
    <citation type="journal article" date="2023" name="Mol. Phylogenet. Evol.">
        <title>Genome-scale phylogeny and comparative genomics of the fungal order Sordariales.</title>
        <authorList>
            <person name="Hensen N."/>
            <person name="Bonometti L."/>
            <person name="Westerberg I."/>
            <person name="Brannstrom I.O."/>
            <person name="Guillou S."/>
            <person name="Cros-Aarteil S."/>
            <person name="Calhoun S."/>
            <person name="Haridas S."/>
            <person name="Kuo A."/>
            <person name="Mondo S."/>
            <person name="Pangilinan J."/>
            <person name="Riley R."/>
            <person name="LaButti K."/>
            <person name="Andreopoulos B."/>
            <person name="Lipzen A."/>
            <person name="Chen C."/>
            <person name="Yan M."/>
            <person name="Daum C."/>
            <person name="Ng V."/>
            <person name="Clum A."/>
            <person name="Steindorff A."/>
            <person name="Ohm R.A."/>
            <person name="Martin F."/>
            <person name="Silar P."/>
            <person name="Natvig D.O."/>
            <person name="Lalanne C."/>
            <person name="Gautier V."/>
            <person name="Ament-Velasquez S.L."/>
            <person name="Kruys A."/>
            <person name="Hutchinson M.I."/>
            <person name="Powell A.J."/>
            <person name="Barry K."/>
            <person name="Miller A.N."/>
            <person name="Grigoriev I.V."/>
            <person name="Debuchy R."/>
            <person name="Gladieux P."/>
            <person name="Hiltunen Thoren M."/>
            <person name="Johannesson H."/>
        </authorList>
    </citation>
    <scope>NUCLEOTIDE SEQUENCE</scope>
    <source>
        <strain evidence="1">CBS 168.71</strain>
    </source>
</reference>
<reference evidence="1" key="2">
    <citation type="submission" date="2023-06" db="EMBL/GenBank/DDBJ databases">
        <authorList>
            <consortium name="Lawrence Berkeley National Laboratory"/>
            <person name="Haridas S."/>
            <person name="Hensen N."/>
            <person name="Bonometti L."/>
            <person name="Westerberg I."/>
            <person name="Brannstrom I.O."/>
            <person name="Guillou S."/>
            <person name="Cros-Aarteil S."/>
            <person name="Calhoun S."/>
            <person name="Kuo A."/>
            <person name="Mondo S."/>
            <person name="Pangilinan J."/>
            <person name="Riley R."/>
            <person name="Labutti K."/>
            <person name="Andreopoulos B."/>
            <person name="Lipzen A."/>
            <person name="Chen C."/>
            <person name="Yanf M."/>
            <person name="Daum C."/>
            <person name="Ng V."/>
            <person name="Clum A."/>
            <person name="Steindorff A."/>
            <person name="Ohm R."/>
            <person name="Martin F."/>
            <person name="Silar P."/>
            <person name="Natvig D."/>
            <person name="Lalanne C."/>
            <person name="Gautier V."/>
            <person name="Ament-Velasquez S.L."/>
            <person name="Kruys A."/>
            <person name="Hutchinson M.I."/>
            <person name="Powell A.J."/>
            <person name="Barry K."/>
            <person name="Miller A.N."/>
            <person name="Grigoriev I.V."/>
            <person name="Debuchy R."/>
            <person name="Gladieux P."/>
            <person name="Thoren M.H."/>
            <person name="Johannesson H."/>
        </authorList>
    </citation>
    <scope>NUCLEOTIDE SEQUENCE</scope>
    <source>
        <strain evidence="1">CBS 168.71</strain>
    </source>
</reference>
<name>A0AAE0LU32_9PEZI</name>
<gene>
    <name evidence="1" type="ORF">B0H64DRAFT_393130</name>
</gene>
<evidence type="ECO:0000313" key="2">
    <source>
        <dbReference type="Proteomes" id="UP001278766"/>
    </source>
</evidence>
<proteinExistence type="predicted"/>
<dbReference type="Proteomes" id="UP001278766">
    <property type="component" value="Unassembled WGS sequence"/>
</dbReference>